<evidence type="ECO:0000259" key="2">
    <source>
        <dbReference type="Pfam" id="PF13860"/>
    </source>
</evidence>
<proteinExistence type="predicted"/>
<name>A0A0S8JZ41_UNCW3</name>
<feature type="signal peptide" evidence="1">
    <location>
        <begin position="1"/>
        <end position="18"/>
    </location>
</feature>
<dbReference type="InterPro" id="IPR026444">
    <property type="entry name" value="Secre_tail"/>
</dbReference>
<dbReference type="SUPFAM" id="SSF101898">
    <property type="entry name" value="NHL repeat"/>
    <property type="match status" value="2"/>
</dbReference>
<dbReference type="InterPro" id="IPR052918">
    <property type="entry name" value="Motility_Chemotaxis_Reg"/>
</dbReference>
<evidence type="ECO:0000256" key="1">
    <source>
        <dbReference type="SAM" id="SignalP"/>
    </source>
</evidence>
<comment type="caution">
    <text evidence="3">The sequence shown here is derived from an EMBL/GenBank/DDBJ whole genome shotgun (WGS) entry which is preliminary data.</text>
</comment>
<dbReference type="Pfam" id="PF13860">
    <property type="entry name" value="FlgD_ig"/>
    <property type="match status" value="1"/>
</dbReference>
<dbReference type="InterPro" id="IPR011042">
    <property type="entry name" value="6-blade_b-propeller_TolB-like"/>
</dbReference>
<feature type="domain" description="FlgD/Vpr Ig-like" evidence="2">
    <location>
        <begin position="439"/>
        <end position="503"/>
    </location>
</feature>
<dbReference type="EMBL" id="LJVE01000025">
    <property type="protein sequence ID" value="KPL15049.1"/>
    <property type="molecule type" value="Genomic_DNA"/>
</dbReference>
<reference evidence="3 4" key="1">
    <citation type="journal article" date="2015" name="Microbiome">
        <title>Genomic resolution of linkages in carbon, nitrogen, and sulfur cycling among widespread estuary sediment bacteria.</title>
        <authorList>
            <person name="Baker B.J."/>
            <person name="Lazar C.S."/>
            <person name="Teske A.P."/>
            <person name="Dick G.J."/>
        </authorList>
    </citation>
    <scope>NUCLEOTIDE SEQUENCE [LARGE SCALE GENOMIC DNA]</scope>
    <source>
        <strain evidence="3">SM1_77</strain>
    </source>
</reference>
<evidence type="ECO:0000313" key="4">
    <source>
        <dbReference type="Proteomes" id="UP000050975"/>
    </source>
</evidence>
<feature type="chain" id="PRO_5006649351" description="FlgD/Vpr Ig-like domain-containing protein" evidence="1">
    <location>
        <begin position="19"/>
        <end position="516"/>
    </location>
</feature>
<dbReference type="InterPro" id="IPR010620">
    <property type="entry name" value="SBBP_repeat"/>
</dbReference>
<dbReference type="Proteomes" id="UP000050975">
    <property type="component" value="Unassembled WGS sequence"/>
</dbReference>
<dbReference type="Pfam" id="PF06739">
    <property type="entry name" value="SBBP"/>
    <property type="match status" value="4"/>
</dbReference>
<keyword evidence="1" id="KW-0732">Signal</keyword>
<dbReference type="PANTHER" id="PTHR35580">
    <property type="entry name" value="CELL SURFACE GLYCOPROTEIN (S-LAYER PROTEIN)-LIKE PROTEIN"/>
    <property type="match status" value="1"/>
</dbReference>
<evidence type="ECO:0000313" key="3">
    <source>
        <dbReference type="EMBL" id="KPL15049.1"/>
    </source>
</evidence>
<sequence>MKSIIIGMALLCLGMGHAQIEEWIARYEPGSTAEAIAVDNSGNVYVCGYGPGDGTSIDYITIKYNSAGDTLWVRYYDGGGSLYDFGQALAIDDAGNVYVTGRSVASGNYYDIATIKYNGAGVEQWVTRYDGGANDDMGYDIAVDDVGYVYVTGVAVINGGAHYITIKYDSSGDTAWTATYGGPDSTGCTAYALALDDSGNVYVTGMGYSSATFRDYTTIKIKYEGGYVYVTGESENASYDPDYFTIKYTNTGDTVWTARYNGPGDGYDRAYALAVDNYGNIYVTGESFDTYTSVDYVTIKYNSSGGIEWTARYNGPDSAGDQANAIVVDNIGNVYVTGNSYAYEPYTPENDYLTVKYNSSGVEQWNARYDGTGHTQDYAYAIAVDNAGFVYVTGGSTGNTSYEDFLTIKYTVTGIEEVTAPIKQKTRLCVNPNPFRNLTTIYFNIEHSAKSIELRIYDISGRLVRDLKCAMPHAPYTAQISWDGTDQAHRRLPSGVYFLRLKAGDLQLMEKLLLMR</sequence>
<dbReference type="Gene3D" id="2.120.10.30">
    <property type="entry name" value="TolB, C-terminal domain"/>
    <property type="match status" value="1"/>
</dbReference>
<dbReference type="PATRIC" id="fig|1703778.3.peg.5"/>
<dbReference type="NCBIfam" id="TIGR04183">
    <property type="entry name" value="Por_Secre_tail"/>
    <property type="match status" value="1"/>
</dbReference>
<dbReference type="InterPro" id="IPR025965">
    <property type="entry name" value="FlgD/Vpr_Ig-like"/>
</dbReference>
<organism evidence="3 4">
    <name type="scientific">candidate division WOR_3 bacterium SM1_77</name>
    <dbReference type="NCBI Taxonomy" id="1703778"/>
    <lineage>
        <taxon>Bacteria</taxon>
        <taxon>Bacteria division WOR-3</taxon>
    </lineage>
</organism>
<dbReference type="AlphaFoldDB" id="A0A0S8JZ41"/>
<dbReference type="PANTHER" id="PTHR35580:SF1">
    <property type="entry name" value="PHYTASE-LIKE DOMAIN-CONTAINING PROTEIN"/>
    <property type="match status" value="1"/>
</dbReference>
<gene>
    <name evidence="3" type="ORF">AMJ74_02195</name>
</gene>
<protein>
    <recommendedName>
        <fullName evidence="2">FlgD/Vpr Ig-like domain-containing protein</fullName>
    </recommendedName>
</protein>
<dbReference type="Gene3D" id="2.60.40.4070">
    <property type="match status" value="1"/>
</dbReference>
<accession>A0A0S8JZ41</accession>